<feature type="signal peptide" evidence="2">
    <location>
        <begin position="1"/>
        <end position="19"/>
    </location>
</feature>
<keyword evidence="2" id="KW-0732">Signal</keyword>
<feature type="region of interest" description="Disordered" evidence="1">
    <location>
        <begin position="140"/>
        <end position="168"/>
    </location>
</feature>
<feature type="compositionally biased region" description="Polar residues" evidence="1">
    <location>
        <begin position="78"/>
        <end position="87"/>
    </location>
</feature>
<proteinExistence type="predicted"/>
<name>A0A6J8ACU0_MYTCO</name>
<accession>A0A6J8ACU0</accession>
<feature type="chain" id="PRO_5026792850" evidence="2">
    <location>
        <begin position="20"/>
        <end position="168"/>
    </location>
</feature>
<evidence type="ECO:0000256" key="2">
    <source>
        <dbReference type="SAM" id="SignalP"/>
    </source>
</evidence>
<keyword evidence="4" id="KW-1185">Reference proteome</keyword>
<feature type="region of interest" description="Disordered" evidence="1">
    <location>
        <begin position="76"/>
        <end position="101"/>
    </location>
</feature>
<evidence type="ECO:0000256" key="1">
    <source>
        <dbReference type="SAM" id="MobiDB-lite"/>
    </source>
</evidence>
<dbReference type="Proteomes" id="UP000507470">
    <property type="component" value="Unassembled WGS sequence"/>
</dbReference>
<evidence type="ECO:0000313" key="4">
    <source>
        <dbReference type="Proteomes" id="UP000507470"/>
    </source>
</evidence>
<evidence type="ECO:0000313" key="3">
    <source>
        <dbReference type="EMBL" id="CAC5365032.1"/>
    </source>
</evidence>
<feature type="compositionally biased region" description="Low complexity" evidence="1">
    <location>
        <begin position="88"/>
        <end position="101"/>
    </location>
</feature>
<dbReference type="OrthoDB" id="10571898at2759"/>
<protein>
    <submittedName>
        <fullName evidence="3">Uncharacterized protein</fullName>
    </submittedName>
</protein>
<dbReference type="EMBL" id="CACVKT020001098">
    <property type="protein sequence ID" value="CAC5365032.1"/>
    <property type="molecule type" value="Genomic_DNA"/>
</dbReference>
<feature type="compositionally biased region" description="Basic and acidic residues" evidence="1">
    <location>
        <begin position="140"/>
        <end position="151"/>
    </location>
</feature>
<organism evidence="3 4">
    <name type="scientific">Mytilus coruscus</name>
    <name type="common">Sea mussel</name>
    <dbReference type="NCBI Taxonomy" id="42192"/>
    <lineage>
        <taxon>Eukaryota</taxon>
        <taxon>Metazoa</taxon>
        <taxon>Spiralia</taxon>
        <taxon>Lophotrochozoa</taxon>
        <taxon>Mollusca</taxon>
        <taxon>Bivalvia</taxon>
        <taxon>Autobranchia</taxon>
        <taxon>Pteriomorphia</taxon>
        <taxon>Mytilida</taxon>
        <taxon>Mytiloidea</taxon>
        <taxon>Mytilidae</taxon>
        <taxon>Mytilinae</taxon>
        <taxon>Mytilus</taxon>
    </lineage>
</organism>
<gene>
    <name evidence="3" type="ORF">MCOR_5860</name>
</gene>
<dbReference type="AlphaFoldDB" id="A0A6J8ACU0"/>
<sequence>MIALATIICVAVIGFCSKGNRIWMCKRQREGHSNQRMQAQSHQLVQQNRSAEYIDVIDENAYESIEDVSTDDAAISGDASNIDGNSISVNNDQNSTSTNSNESVRVIDDDYLTPYEPLNEHIEKHHYKKIKPKVDIVFGKEDTSSDSDKNSMDSSGYLKPVRIEESVI</sequence>
<reference evidence="3 4" key="1">
    <citation type="submission" date="2020-06" db="EMBL/GenBank/DDBJ databases">
        <authorList>
            <person name="Li R."/>
            <person name="Bekaert M."/>
        </authorList>
    </citation>
    <scope>NUCLEOTIDE SEQUENCE [LARGE SCALE GENOMIC DNA]</scope>
    <source>
        <strain evidence="4">wild</strain>
    </source>
</reference>